<dbReference type="PANTHER" id="PTHR14413:SF16">
    <property type="entry name" value="LARGE RIBOSOMAL SUBUNIT PROTEIN BL17M"/>
    <property type="match status" value="1"/>
</dbReference>
<evidence type="ECO:0000256" key="3">
    <source>
        <dbReference type="ARBA" id="ARBA00023274"/>
    </source>
</evidence>
<dbReference type="NCBIfam" id="TIGR00059">
    <property type="entry name" value="L17"/>
    <property type="match status" value="1"/>
</dbReference>
<dbReference type="InterPro" id="IPR036373">
    <property type="entry name" value="Ribosomal_bL17_sf"/>
</dbReference>
<evidence type="ECO:0000256" key="5">
    <source>
        <dbReference type="RuleBase" id="RU000660"/>
    </source>
</evidence>
<organism evidence="7 8">
    <name type="scientific">Candidatus Uhrbacteria bacterium RIFCSPLOWO2_01_FULL_47_24</name>
    <dbReference type="NCBI Taxonomy" id="1802401"/>
    <lineage>
        <taxon>Bacteria</taxon>
        <taxon>Candidatus Uhriibacteriota</taxon>
    </lineage>
</organism>
<accession>A0A1F7UNS3</accession>
<dbReference type="AlphaFoldDB" id="A0A1F7UNS3"/>
<evidence type="ECO:0000313" key="7">
    <source>
        <dbReference type="EMBL" id="OGL79922.1"/>
    </source>
</evidence>
<evidence type="ECO:0000256" key="4">
    <source>
        <dbReference type="ARBA" id="ARBA00035494"/>
    </source>
</evidence>
<reference evidence="7 8" key="1">
    <citation type="journal article" date="2016" name="Nat. Commun.">
        <title>Thousands of microbial genomes shed light on interconnected biogeochemical processes in an aquifer system.</title>
        <authorList>
            <person name="Anantharaman K."/>
            <person name="Brown C.T."/>
            <person name="Hug L.A."/>
            <person name="Sharon I."/>
            <person name="Castelle C.J."/>
            <person name="Probst A.J."/>
            <person name="Thomas B.C."/>
            <person name="Singh A."/>
            <person name="Wilkins M.J."/>
            <person name="Karaoz U."/>
            <person name="Brodie E.L."/>
            <person name="Williams K.H."/>
            <person name="Hubbard S.S."/>
            <person name="Banfield J.F."/>
        </authorList>
    </citation>
    <scope>NUCLEOTIDE SEQUENCE [LARGE SCALE GENOMIC DNA]</scope>
</reference>
<comment type="similarity">
    <text evidence="1 5">Belongs to the bacterial ribosomal protein bL17 family.</text>
</comment>
<keyword evidence="3 5" id="KW-0687">Ribonucleoprotein</keyword>
<dbReference type="PANTHER" id="PTHR14413">
    <property type="entry name" value="RIBOSOMAL PROTEIN L17"/>
    <property type="match status" value="1"/>
</dbReference>
<dbReference type="Gene3D" id="3.90.1030.10">
    <property type="entry name" value="Ribosomal protein L17"/>
    <property type="match status" value="1"/>
</dbReference>
<dbReference type="GO" id="GO:0006412">
    <property type="term" value="P:translation"/>
    <property type="evidence" value="ECO:0007669"/>
    <property type="project" value="InterPro"/>
</dbReference>
<evidence type="ECO:0000256" key="2">
    <source>
        <dbReference type="ARBA" id="ARBA00022980"/>
    </source>
</evidence>
<comment type="caution">
    <text evidence="7">The sequence shown here is derived from an EMBL/GenBank/DDBJ whole genome shotgun (WGS) entry which is preliminary data.</text>
</comment>
<evidence type="ECO:0000256" key="1">
    <source>
        <dbReference type="ARBA" id="ARBA00008777"/>
    </source>
</evidence>
<evidence type="ECO:0000256" key="6">
    <source>
        <dbReference type="RuleBase" id="RU000661"/>
    </source>
</evidence>
<dbReference type="InterPro" id="IPR000456">
    <property type="entry name" value="Ribosomal_bL17"/>
</dbReference>
<evidence type="ECO:0000313" key="8">
    <source>
        <dbReference type="Proteomes" id="UP000176897"/>
    </source>
</evidence>
<name>A0A1F7UNS3_9BACT</name>
<dbReference type="GO" id="GO:0003735">
    <property type="term" value="F:structural constituent of ribosome"/>
    <property type="evidence" value="ECO:0007669"/>
    <property type="project" value="InterPro"/>
</dbReference>
<gene>
    <name evidence="7" type="ORF">A3B21_00845</name>
</gene>
<dbReference type="EMBL" id="MGEJ01000021">
    <property type="protein sequence ID" value="OGL79922.1"/>
    <property type="molecule type" value="Genomic_DNA"/>
</dbReference>
<sequence length="116" mass="13293">MRHRKKGYTLDRRKGARKALLRGLVTNLVLYEKMNTTKAKAKAIRPIVEHLVTVGKRTDLAAKRYVAARIFTSGARRKLFEVLGARYKERPGGYLRIIPLKRRAGDAAEMVRIEFV</sequence>
<dbReference type="Pfam" id="PF01196">
    <property type="entry name" value="Ribosomal_L17"/>
    <property type="match status" value="1"/>
</dbReference>
<proteinExistence type="inferred from homology"/>
<dbReference type="STRING" id="1802401.A3B21_00845"/>
<dbReference type="Proteomes" id="UP000176897">
    <property type="component" value="Unassembled WGS sequence"/>
</dbReference>
<keyword evidence="2 5" id="KW-0689">Ribosomal protein</keyword>
<protein>
    <recommendedName>
        <fullName evidence="4 6">50S ribosomal protein L17</fullName>
    </recommendedName>
</protein>
<dbReference type="SUPFAM" id="SSF64263">
    <property type="entry name" value="Prokaryotic ribosomal protein L17"/>
    <property type="match status" value="1"/>
</dbReference>
<dbReference type="GO" id="GO:0022625">
    <property type="term" value="C:cytosolic large ribosomal subunit"/>
    <property type="evidence" value="ECO:0007669"/>
    <property type="project" value="TreeGrafter"/>
</dbReference>